<evidence type="ECO:0000256" key="11">
    <source>
        <dbReference type="ARBA" id="ARBA00034921"/>
    </source>
</evidence>
<evidence type="ECO:0000256" key="7">
    <source>
        <dbReference type="ARBA" id="ARBA00022964"/>
    </source>
</evidence>
<dbReference type="Pfam" id="PF05721">
    <property type="entry name" value="PhyH"/>
    <property type="match status" value="1"/>
</dbReference>
<evidence type="ECO:0000256" key="5">
    <source>
        <dbReference type="ARBA" id="ARBA00022723"/>
    </source>
</evidence>
<gene>
    <name evidence="13" type="ORF">AFUS01_LOCUS22381</name>
</gene>
<keyword evidence="7" id="KW-0223">Dioxygenase</keyword>
<dbReference type="PANTHER" id="PTHR21308:SF1">
    <property type="entry name" value="PHYTANOYL-COA DIOXYGENASE, PEROXISOMAL"/>
    <property type="match status" value="1"/>
</dbReference>
<evidence type="ECO:0000256" key="1">
    <source>
        <dbReference type="ARBA" id="ARBA00001961"/>
    </source>
</evidence>
<dbReference type="GO" id="GO:0048244">
    <property type="term" value="F:phytanoyl-CoA dioxygenase activity"/>
    <property type="evidence" value="ECO:0007669"/>
    <property type="project" value="UniProtKB-EC"/>
</dbReference>
<dbReference type="EC" id="1.14.11.18" evidence="10"/>
<dbReference type="FunFam" id="2.60.120.620:FF:000012">
    <property type="entry name" value="Phytanoyl-CoA dioxygenase, peroxisomal"/>
    <property type="match status" value="1"/>
</dbReference>
<evidence type="ECO:0000313" key="14">
    <source>
        <dbReference type="Proteomes" id="UP000708208"/>
    </source>
</evidence>
<proteinExistence type="inferred from homology"/>
<dbReference type="GO" id="GO:0031418">
    <property type="term" value="F:L-ascorbic acid binding"/>
    <property type="evidence" value="ECO:0007669"/>
    <property type="project" value="UniProtKB-KW"/>
</dbReference>
<sequence length="317" mass="36109">MSAVERLQTLKGQLTNGKKAGNNNDNKFRFTLNDPTLTEEQRESYERNGFLLIRNLVPHDLLDTWSQRFRDICDGKVDSGRITLVKDISLAKSGATGERLYNKIQDFMWDDVLFRFCALPEVVKYVNCFTGPNAMAVHTMLINKPPDAGTETSRHPLHQDLHYFPFRPADRIVCAWTAMERVTKENGCLVVLPGTHYGTLLPHEYPEWENGVNKMYHGVKGVDGHDRIHVEMQKGDTLFFHPILIHGSGANRTKGFRKAISTHYAASECNYIDVRGTSQENIAKEVEELAKKRGTPLDYVDVWRYRSRLVSGDAINL</sequence>
<dbReference type="AlphaFoldDB" id="A0A8J2P0R3"/>
<evidence type="ECO:0000256" key="10">
    <source>
        <dbReference type="ARBA" id="ARBA00034809"/>
    </source>
</evidence>
<evidence type="ECO:0000256" key="9">
    <source>
        <dbReference type="ARBA" id="ARBA00023004"/>
    </source>
</evidence>
<protein>
    <recommendedName>
        <fullName evidence="10">phytanoyl-CoA dioxygenase</fullName>
        <ecNumber evidence="10">1.14.11.18</ecNumber>
    </recommendedName>
    <alternativeName>
        <fullName evidence="11">Phytanic acid oxidase</fullName>
    </alternativeName>
    <alternativeName>
        <fullName evidence="12">Phytanoyl-CoA alpha-hydroxylase</fullName>
    </alternativeName>
</protein>
<dbReference type="PANTHER" id="PTHR21308">
    <property type="entry name" value="PHYTANOYL-COA ALPHA-HYDROXYLASE"/>
    <property type="match status" value="1"/>
</dbReference>
<dbReference type="GO" id="GO:0001561">
    <property type="term" value="P:fatty acid alpha-oxidation"/>
    <property type="evidence" value="ECO:0007669"/>
    <property type="project" value="InterPro"/>
</dbReference>
<evidence type="ECO:0000256" key="2">
    <source>
        <dbReference type="ARBA" id="ARBA00001962"/>
    </source>
</evidence>
<comment type="caution">
    <text evidence="13">The sequence shown here is derived from an EMBL/GenBank/DDBJ whole genome shotgun (WGS) entry which is preliminary data.</text>
</comment>
<comment type="cofactor">
    <cofactor evidence="1">
        <name>L-ascorbate</name>
        <dbReference type="ChEBI" id="CHEBI:38290"/>
    </cofactor>
</comment>
<organism evidence="13 14">
    <name type="scientific">Allacma fusca</name>
    <dbReference type="NCBI Taxonomy" id="39272"/>
    <lineage>
        <taxon>Eukaryota</taxon>
        <taxon>Metazoa</taxon>
        <taxon>Ecdysozoa</taxon>
        <taxon>Arthropoda</taxon>
        <taxon>Hexapoda</taxon>
        <taxon>Collembola</taxon>
        <taxon>Symphypleona</taxon>
        <taxon>Sminthuridae</taxon>
        <taxon>Allacma</taxon>
    </lineage>
</organism>
<evidence type="ECO:0000256" key="6">
    <source>
        <dbReference type="ARBA" id="ARBA00022896"/>
    </source>
</evidence>
<dbReference type="GO" id="GO:0005777">
    <property type="term" value="C:peroxisome"/>
    <property type="evidence" value="ECO:0007669"/>
    <property type="project" value="UniProtKB-ARBA"/>
</dbReference>
<evidence type="ECO:0000256" key="4">
    <source>
        <dbReference type="ARBA" id="ARBA00005830"/>
    </source>
</evidence>
<comment type="similarity">
    <text evidence="4">Belongs to the PhyH family.</text>
</comment>
<dbReference type="Proteomes" id="UP000708208">
    <property type="component" value="Unassembled WGS sequence"/>
</dbReference>
<keyword evidence="14" id="KW-1185">Reference proteome</keyword>
<keyword evidence="6" id="KW-0847">Vitamin C</keyword>
<accession>A0A8J2P0R3</accession>
<evidence type="ECO:0000256" key="12">
    <source>
        <dbReference type="ARBA" id="ARBA00034924"/>
    </source>
</evidence>
<dbReference type="GO" id="GO:0046872">
    <property type="term" value="F:metal ion binding"/>
    <property type="evidence" value="ECO:0007669"/>
    <property type="project" value="UniProtKB-KW"/>
</dbReference>
<name>A0A8J2P0R3_9HEXA</name>
<keyword evidence="8" id="KW-0560">Oxidoreductase</keyword>
<keyword evidence="9" id="KW-0408">Iron</keyword>
<evidence type="ECO:0000256" key="8">
    <source>
        <dbReference type="ARBA" id="ARBA00023002"/>
    </source>
</evidence>
<reference evidence="13" key="1">
    <citation type="submission" date="2021-06" db="EMBL/GenBank/DDBJ databases">
        <authorList>
            <person name="Hodson N. C."/>
            <person name="Mongue J. A."/>
            <person name="Jaron S. K."/>
        </authorList>
    </citation>
    <scope>NUCLEOTIDE SEQUENCE</scope>
</reference>
<dbReference type="OrthoDB" id="2328924at2759"/>
<evidence type="ECO:0000256" key="3">
    <source>
        <dbReference type="ARBA" id="ARBA00004872"/>
    </source>
</evidence>
<keyword evidence="5" id="KW-0479">Metal-binding</keyword>
<dbReference type="InterPro" id="IPR047128">
    <property type="entry name" value="PhyH"/>
</dbReference>
<comment type="pathway">
    <text evidence="3">Lipid metabolism; fatty acid metabolism.</text>
</comment>
<comment type="cofactor">
    <cofactor evidence="2">
        <name>Fe cation</name>
        <dbReference type="ChEBI" id="CHEBI:24875"/>
    </cofactor>
</comment>
<dbReference type="InterPro" id="IPR008775">
    <property type="entry name" value="Phytyl_CoA_dOase-like"/>
</dbReference>
<evidence type="ECO:0000313" key="13">
    <source>
        <dbReference type="EMBL" id="CAG7733968.1"/>
    </source>
</evidence>
<dbReference type="EMBL" id="CAJVCH010260067">
    <property type="protein sequence ID" value="CAG7733968.1"/>
    <property type="molecule type" value="Genomic_DNA"/>
</dbReference>